<dbReference type="InterPro" id="IPR025711">
    <property type="entry name" value="PepSY"/>
</dbReference>
<dbReference type="OrthoDB" id="2476750at2"/>
<feature type="transmembrane region" description="Helical" evidence="1">
    <location>
        <begin position="9"/>
        <end position="27"/>
    </location>
</feature>
<feature type="domain" description="PepSY" evidence="2">
    <location>
        <begin position="170"/>
        <end position="227"/>
    </location>
</feature>
<dbReference type="AlphaFoldDB" id="A0A4P6ZZG4"/>
<keyword evidence="1" id="KW-0472">Membrane</keyword>
<organism evidence="3 4">
    <name type="scientific">Paenisporosarcina antarctica</name>
    <dbReference type="NCBI Taxonomy" id="417367"/>
    <lineage>
        <taxon>Bacteria</taxon>
        <taxon>Bacillati</taxon>
        <taxon>Bacillota</taxon>
        <taxon>Bacilli</taxon>
        <taxon>Bacillales</taxon>
        <taxon>Caryophanaceae</taxon>
        <taxon>Paenisporosarcina</taxon>
    </lineage>
</organism>
<dbReference type="Proteomes" id="UP000294292">
    <property type="component" value="Chromosome"/>
</dbReference>
<dbReference type="Gene3D" id="3.10.450.40">
    <property type="match status" value="2"/>
</dbReference>
<keyword evidence="1" id="KW-0812">Transmembrane</keyword>
<dbReference type="EMBL" id="CP038015">
    <property type="protein sequence ID" value="QBP41648.1"/>
    <property type="molecule type" value="Genomic_DNA"/>
</dbReference>
<reference evidence="3 4" key="1">
    <citation type="submission" date="2019-03" db="EMBL/GenBank/DDBJ databases">
        <title>Complete genome sequence of Paenisporosarcina antarctica CGMCC 1.6503T.</title>
        <authorList>
            <person name="Rong J.-C."/>
            <person name="Chi N.-Y."/>
            <person name="Zhang Q.-F."/>
        </authorList>
    </citation>
    <scope>NUCLEOTIDE SEQUENCE [LARGE SCALE GENOMIC DNA]</scope>
    <source>
        <strain evidence="3 4">CGMCC 1.6503</strain>
    </source>
</reference>
<dbReference type="RefSeq" id="WP_134210236.1">
    <property type="nucleotide sequence ID" value="NZ_CP038015.1"/>
</dbReference>
<dbReference type="KEGG" id="panc:E2636_11050"/>
<gene>
    <name evidence="3" type="ORF">E2636_11050</name>
</gene>
<feature type="domain" description="PepSY" evidence="2">
    <location>
        <begin position="103"/>
        <end position="158"/>
    </location>
</feature>
<evidence type="ECO:0000259" key="2">
    <source>
        <dbReference type="Pfam" id="PF03413"/>
    </source>
</evidence>
<dbReference type="Pfam" id="PF03413">
    <property type="entry name" value="PepSY"/>
    <property type="match status" value="2"/>
</dbReference>
<sequence length="242" mass="27414">MTFFTKKWFIPLLLTIIIVGGGAVYMWKLTSEEEIVTKEEIQSRIEQMYGDSISNLIRKNDRYIAQINRRDGLYEIVADTSKGDIISITLLEQATKQQLPIKTKEDIQSIVSREYEGTIERMVLSSEMEQPFYAVDIAKDETLITLTIDAVTGSILDSKKKQTTAEQALISKDQAIIKANTQLTGEVQYITYEETSDGGYYLIEIESEDDREAVIQVHGVSGEILSVTWDDQDDDDDDSDDD</sequence>
<protein>
    <recommendedName>
        <fullName evidence="2">PepSY domain-containing protein</fullName>
    </recommendedName>
</protein>
<evidence type="ECO:0000313" key="4">
    <source>
        <dbReference type="Proteomes" id="UP000294292"/>
    </source>
</evidence>
<name>A0A4P6ZZG4_9BACL</name>
<evidence type="ECO:0000313" key="3">
    <source>
        <dbReference type="EMBL" id="QBP41648.1"/>
    </source>
</evidence>
<proteinExistence type="predicted"/>
<evidence type="ECO:0000256" key="1">
    <source>
        <dbReference type="SAM" id="Phobius"/>
    </source>
</evidence>
<keyword evidence="4" id="KW-1185">Reference proteome</keyword>
<keyword evidence="1" id="KW-1133">Transmembrane helix</keyword>
<accession>A0A4P6ZZG4</accession>